<organism evidence="2">
    <name type="scientific">marine sediment metagenome</name>
    <dbReference type="NCBI Taxonomy" id="412755"/>
    <lineage>
        <taxon>unclassified sequences</taxon>
        <taxon>metagenomes</taxon>
        <taxon>ecological metagenomes</taxon>
    </lineage>
</organism>
<evidence type="ECO:0000313" key="2">
    <source>
        <dbReference type="EMBL" id="GAG88888.1"/>
    </source>
</evidence>
<dbReference type="InterPro" id="IPR009956">
    <property type="entry name" value="Post-segregation_anti-tox_CcdA"/>
</dbReference>
<comment type="caution">
    <text evidence="2">The sequence shown here is derived from an EMBL/GenBank/DDBJ whole genome shotgun (WGS) entry which is preliminary data.</text>
</comment>
<evidence type="ECO:0008006" key="3">
    <source>
        <dbReference type="Google" id="ProtNLM"/>
    </source>
</evidence>
<name>X1BXH9_9ZZZZ</name>
<dbReference type="EMBL" id="BART01014510">
    <property type="protein sequence ID" value="GAG88888.1"/>
    <property type="molecule type" value="Genomic_DNA"/>
</dbReference>
<proteinExistence type="predicted"/>
<dbReference type="AlphaFoldDB" id="X1BXH9"/>
<accession>X1BXH9</accession>
<dbReference type="Pfam" id="PF07362">
    <property type="entry name" value="CcdA"/>
    <property type="match status" value="1"/>
</dbReference>
<gene>
    <name evidence="2" type="ORF">S01H4_28884</name>
</gene>
<keyword evidence="1" id="KW-1277">Toxin-antitoxin system</keyword>
<protein>
    <recommendedName>
        <fullName evidence="3">Ribbon-helix-helix protein CopG domain-containing protein</fullName>
    </recommendedName>
</protein>
<evidence type="ECO:0000256" key="1">
    <source>
        <dbReference type="ARBA" id="ARBA00022649"/>
    </source>
</evidence>
<sequence length="61" mass="7261">MPKQKLTLSIDKEIITQAKKKQINISSFLEIRLVDYLNYLEFFRLDLNRLQVNTSSNNFII</sequence>
<reference evidence="2" key="1">
    <citation type="journal article" date="2014" name="Front. Microbiol.">
        <title>High frequency of phylogenetically diverse reductive dehalogenase-homologous genes in deep subseafloor sedimentary metagenomes.</title>
        <authorList>
            <person name="Kawai M."/>
            <person name="Futagami T."/>
            <person name="Toyoda A."/>
            <person name="Takaki Y."/>
            <person name="Nishi S."/>
            <person name="Hori S."/>
            <person name="Arai W."/>
            <person name="Tsubouchi T."/>
            <person name="Morono Y."/>
            <person name="Uchiyama I."/>
            <person name="Ito T."/>
            <person name="Fujiyama A."/>
            <person name="Inagaki F."/>
            <person name="Takami H."/>
        </authorList>
    </citation>
    <scope>NUCLEOTIDE SEQUENCE</scope>
    <source>
        <strain evidence="2">Expedition CK06-06</strain>
    </source>
</reference>